<feature type="chain" id="PRO_5038384460" evidence="2">
    <location>
        <begin position="22"/>
        <end position="273"/>
    </location>
</feature>
<evidence type="ECO:0000256" key="2">
    <source>
        <dbReference type="SAM" id="SignalP"/>
    </source>
</evidence>
<protein>
    <submittedName>
        <fullName evidence="4">Peptidoglycan/xylan/chitin deacetylase (PgdA/CDA1 family)</fullName>
    </submittedName>
</protein>
<feature type="domain" description="NodB homology" evidence="3">
    <location>
        <begin position="92"/>
        <end position="273"/>
    </location>
</feature>
<dbReference type="Pfam" id="PF01522">
    <property type="entry name" value="Polysacc_deac_1"/>
    <property type="match status" value="1"/>
</dbReference>
<dbReference type="EMBL" id="RBXR01000001">
    <property type="protein sequence ID" value="RKT73065.1"/>
    <property type="molecule type" value="Genomic_DNA"/>
</dbReference>
<dbReference type="InterPro" id="IPR002509">
    <property type="entry name" value="NODB_dom"/>
</dbReference>
<evidence type="ECO:0000313" key="5">
    <source>
        <dbReference type="Proteomes" id="UP000272729"/>
    </source>
</evidence>
<dbReference type="AlphaFoldDB" id="A0A495XIV8"/>
<keyword evidence="2" id="KW-0732">Signal</keyword>
<dbReference type="GO" id="GO:0005975">
    <property type="term" value="P:carbohydrate metabolic process"/>
    <property type="evidence" value="ECO:0007669"/>
    <property type="project" value="InterPro"/>
</dbReference>
<evidence type="ECO:0000313" key="4">
    <source>
        <dbReference type="EMBL" id="RKT73065.1"/>
    </source>
</evidence>
<dbReference type="CDD" id="cd10917">
    <property type="entry name" value="CE4_NodB_like_6s_7s"/>
    <property type="match status" value="1"/>
</dbReference>
<proteinExistence type="predicted"/>
<accession>A0A495XIV8</accession>
<reference evidence="4 5" key="1">
    <citation type="submission" date="2018-10" db="EMBL/GenBank/DDBJ databases">
        <title>Sequencing the genomes of 1000 actinobacteria strains.</title>
        <authorList>
            <person name="Klenk H.-P."/>
        </authorList>
    </citation>
    <scope>NUCLEOTIDE SEQUENCE [LARGE SCALE GENOMIC DNA]</scope>
    <source>
        <strain evidence="4 5">DSM 43911</strain>
    </source>
</reference>
<sequence length="273" mass="29401">MRRIGVAVAAALAVVTVACTAEPKALPATTTTTTTTTTTVTTTTPPTAVPGPGGTTVPVFQHPYKYGTPQAKLPASPDGLLPVVRRIETDKPYVFITIDDGAVRHPAALELMKSSQTQPSLFLNTKHVAEQPAFFKALQDDAKSTVHAHTANHPNLQGKGYEFQKQEICGNADYLQQQTGVRPTLFRPPFGNYDGTTRKAATDCGFKALIMWTAAVNDGVVQFQAGSKLVPGDIVLMHFRNTFVEDFLAFLNHCKAHGLTPVPLEDFLSTTLP</sequence>
<dbReference type="Gene3D" id="3.20.20.370">
    <property type="entry name" value="Glycoside hydrolase/deacetylase"/>
    <property type="match status" value="1"/>
</dbReference>
<dbReference type="Proteomes" id="UP000272729">
    <property type="component" value="Unassembled WGS sequence"/>
</dbReference>
<feature type="signal peptide" evidence="2">
    <location>
        <begin position="1"/>
        <end position="21"/>
    </location>
</feature>
<keyword evidence="5" id="KW-1185">Reference proteome</keyword>
<comment type="caution">
    <text evidence="4">The sequence shown here is derived from an EMBL/GenBank/DDBJ whole genome shotgun (WGS) entry which is preliminary data.</text>
</comment>
<organism evidence="4 5">
    <name type="scientific">Saccharothrix variisporea</name>
    <dbReference type="NCBI Taxonomy" id="543527"/>
    <lineage>
        <taxon>Bacteria</taxon>
        <taxon>Bacillati</taxon>
        <taxon>Actinomycetota</taxon>
        <taxon>Actinomycetes</taxon>
        <taxon>Pseudonocardiales</taxon>
        <taxon>Pseudonocardiaceae</taxon>
        <taxon>Saccharothrix</taxon>
    </lineage>
</organism>
<dbReference type="InterPro" id="IPR050248">
    <property type="entry name" value="Polysacc_deacetylase_ArnD"/>
</dbReference>
<dbReference type="PANTHER" id="PTHR10587">
    <property type="entry name" value="GLYCOSYL TRANSFERASE-RELATED"/>
    <property type="match status" value="1"/>
</dbReference>
<dbReference type="GO" id="GO:0016810">
    <property type="term" value="F:hydrolase activity, acting on carbon-nitrogen (but not peptide) bonds"/>
    <property type="evidence" value="ECO:0007669"/>
    <property type="project" value="InterPro"/>
</dbReference>
<dbReference type="OrthoDB" id="3373088at2"/>
<evidence type="ECO:0000259" key="3">
    <source>
        <dbReference type="PROSITE" id="PS51677"/>
    </source>
</evidence>
<name>A0A495XIV8_9PSEU</name>
<feature type="compositionally biased region" description="Low complexity" evidence="1">
    <location>
        <begin position="29"/>
        <end position="46"/>
    </location>
</feature>
<gene>
    <name evidence="4" type="ORF">DFJ66_6392</name>
</gene>
<dbReference type="RefSeq" id="WP_121226570.1">
    <property type="nucleotide sequence ID" value="NZ_JBIUBA010000028.1"/>
</dbReference>
<dbReference type="PROSITE" id="PS51257">
    <property type="entry name" value="PROKAR_LIPOPROTEIN"/>
    <property type="match status" value="1"/>
</dbReference>
<dbReference type="InterPro" id="IPR011330">
    <property type="entry name" value="Glyco_hydro/deAcase_b/a-brl"/>
</dbReference>
<feature type="region of interest" description="Disordered" evidence="1">
    <location>
        <begin position="29"/>
        <end position="53"/>
    </location>
</feature>
<dbReference type="PROSITE" id="PS51677">
    <property type="entry name" value="NODB"/>
    <property type="match status" value="1"/>
</dbReference>
<dbReference type="SUPFAM" id="SSF88713">
    <property type="entry name" value="Glycoside hydrolase/deacetylase"/>
    <property type="match status" value="1"/>
</dbReference>
<dbReference type="PANTHER" id="PTHR10587:SF134">
    <property type="entry name" value="SECRETED PROTEIN"/>
    <property type="match status" value="1"/>
</dbReference>
<evidence type="ECO:0000256" key="1">
    <source>
        <dbReference type="SAM" id="MobiDB-lite"/>
    </source>
</evidence>